<reference evidence="1" key="1">
    <citation type="submission" date="2018-05" db="EMBL/GenBank/DDBJ databases">
        <authorList>
            <person name="Lanie J.A."/>
            <person name="Ng W.-L."/>
            <person name="Kazmierczak K.M."/>
            <person name="Andrzejewski T.M."/>
            <person name="Davidsen T.M."/>
            <person name="Wayne K.J."/>
            <person name="Tettelin H."/>
            <person name="Glass J.I."/>
            <person name="Rusch D."/>
            <person name="Podicherti R."/>
            <person name="Tsui H.-C.T."/>
            <person name="Winkler M.E."/>
        </authorList>
    </citation>
    <scope>NUCLEOTIDE SEQUENCE</scope>
</reference>
<gene>
    <name evidence="1" type="ORF">METZ01_LOCUS57282</name>
</gene>
<dbReference type="EMBL" id="UINC01003224">
    <property type="protein sequence ID" value="SVA04428.1"/>
    <property type="molecule type" value="Genomic_DNA"/>
</dbReference>
<protein>
    <recommendedName>
        <fullName evidence="2">HTH cro/C1-type domain-containing protein</fullName>
    </recommendedName>
</protein>
<evidence type="ECO:0000313" key="1">
    <source>
        <dbReference type="EMBL" id="SVA04428.1"/>
    </source>
</evidence>
<dbReference type="AlphaFoldDB" id="A0A381SMB2"/>
<proteinExistence type="predicted"/>
<name>A0A381SMB2_9ZZZZ</name>
<accession>A0A381SMB2</accession>
<sequence length="229" mass="25797">MSESDQHNEEVRKRLKTVVNASGKSSRAFSESIGLKPTSFHKVLTGPAGLTIPLANSIELNHGYRAVWLLTGKGLMKVGKHKQLSPLERCLLEVSLSSTQKWRILELLIIEKINKDIANQFWDTLRDGTDLQAGDKRRTAAHIKLDKITNVFSELREEEKTCLENHDPQGQKLYALLTQALLLATYYGEEWDSLKNNCEEYQALVVGDILEDFDKLLSYINDLLSGIGS</sequence>
<organism evidence="1">
    <name type="scientific">marine metagenome</name>
    <dbReference type="NCBI Taxonomy" id="408172"/>
    <lineage>
        <taxon>unclassified sequences</taxon>
        <taxon>metagenomes</taxon>
        <taxon>ecological metagenomes</taxon>
    </lineage>
</organism>
<evidence type="ECO:0008006" key="2">
    <source>
        <dbReference type="Google" id="ProtNLM"/>
    </source>
</evidence>